<evidence type="ECO:0000256" key="1">
    <source>
        <dbReference type="ARBA" id="ARBA00004141"/>
    </source>
</evidence>
<accession>W7E2Y2</accession>
<keyword evidence="4" id="KW-0813">Transport</keyword>
<comment type="subcellular location">
    <subcellularLocation>
        <location evidence="1">Membrane</location>
        <topology evidence="1">Multi-pass membrane protein</topology>
    </subcellularLocation>
</comment>
<dbReference type="InterPro" id="IPR013130">
    <property type="entry name" value="Fe3_Rdtase_TM_dom"/>
</dbReference>
<evidence type="ECO:0000313" key="9">
    <source>
        <dbReference type="Proteomes" id="UP000054337"/>
    </source>
</evidence>
<keyword evidence="2 6" id="KW-0812">Transmembrane</keyword>
<proteinExistence type="predicted"/>
<evidence type="ECO:0000256" key="5">
    <source>
        <dbReference type="ARBA" id="ARBA00023136"/>
    </source>
</evidence>
<evidence type="ECO:0000256" key="6">
    <source>
        <dbReference type="SAM" id="Phobius"/>
    </source>
</evidence>
<name>W7E2Y2_BIPV3</name>
<keyword evidence="9" id="KW-1185">Reference proteome</keyword>
<keyword evidence="5 6" id="KW-0472">Membrane</keyword>
<dbReference type="Proteomes" id="UP000054337">
    <property type="component" value="Unassembled WGS sequence"/>
</dbReference>
<dbReference type="GeneID" id="26254979"/>
<reference evidence="8 9" key="1">
    <citation type="journal article" date="2013" name="PLoS Genet.">
        <title>Comparative genome structure, secondary metabolite, and effector coding capacity across Cochliobolus pathogens.</title>
        <authorList>
            <person name="Condon B.J."/>
            <person name="Leng Y."/>
            <person name="Wu D."/>
            <person name="Bushley K.E."/>
            <person name="Ohm R.A."/>
            <person name="Otillar R."/>
            <person name="Martin J."/>
            <person name="Schackwitz W."/>
            <person name="Grimwood J."/>
            <person name="MohdZainudin N."/>
            <person name="Xue C."/>
            <person name="Wang R."/>
            <person name="Manning V.A."/>
            <person name="Dhillon B."/>
            <person name="Tu Z.J."/>
            <person name="Steffenson B.J."/>
            <person name="Salamov A."/>
            <person name="Sun H."/>
            <person name="Lowry S."/>
            <person name="LaButti K."/>
            <person name="Han J."/>
            <person name="Copeland A."/>
            <person name="Lindquist E."/>
            <person name="Barry K."/>
            <person name="Schmutz J."/>
            <person name="Baker S.E."/>
            <person name="Ciuffetti L.M."/>
            <person name="Grigoriev I.V."/>
            <person name="Zhong S."/>
            <person name="Turgeon B.G."/>
        </authorList>
    </citation>
    <scope>NUCLEOTIDE SEQUENCE [LARGE SCALE GENOMIC DNA]</scope>
    <source>
        <strain evidence="8 9">FI3</strain>
    </source>
</reference>
<dbReference type="GO" id="GO:0006811">
    <property type="term" value="P:monoatomic ion transport"/>
    <property type="evidence" value="ECO:0007669"/>
    <property type="project" value="UniProtKB-KW"/>
</dbReference>
<feature type="domain" description="Ferric oxidoreductase" evidence="7">
    <location>
        <begin position="44"/>
        <end position="124"/>
    </location>
</feature>
<evidence type="ECO:0000256" key="3">
    <source>
        <dbReference type="ARBA" id="ARBA00022989"/>
    </source>
</evidence>
<keyword evidence="4" id="KW-0406">Ion transport</keyword>
<evidence type="ECO:0000313" key="8">
    <source>
        <dbReference type="EMBL" id="EUN20380.1"/>
    </source>
</evidence>
<dbReference type="Pfam" id="PF01794">
    <property type="entry name" value="Ferric_reduct"/>
    <property type="match status" value="1"/>
</dbReference>
<protein>
    <recommendedName>
        <fullName evidence="7">Ferric oxidoreductase domain-containing protein</fullName>
    </recommendedName>
</protein>
<dbReference type="HOGENOM" id="CLU_1948460_0_0_1"/>
<evidence type="ECO:0000256" key="4">
    <source>
        <dbReference type="ARBA" id="ARBA00023065"/>
    </source>
</evidence>
<sequence>MSFQTHQSYLLHTWAGYLWEFMDSMVLLCFAETGNNYNQLTKRFGMVGMALLPTQILLSSKHANPAAIAFRTTYGATNKWHAIIGKIIYVMLTCHFALYLNKYIQTGVLSQVFRHRVVITGLLTIQLRF</sequence>
<dbReference type="GO" id="GO:0016020">
    <property type="term" value="C:membrane"/>
    <property type="evidence" value="ECO:0007669"/>
    <property type="project" value="UniProtKB-SubCell"/>
</dbReference>
<dbReference type="RefSeq" id="XP_014549954.1">
    <property type="nucleotide sequence ID" value="XM_014694468.1"/>
</dbReference>
<keyword evidence="3 6" id="KW-1133">Transmembrane helix</keyword>
<dbReference type="EMBL" id="KI969238">
    <property type="protein sequence ID" value="EUN20380.1"/>
    <property type="molecule type" value="Genomic_DNA"/>
</dbReference>
<feature type="transmembrane region" description="Helical" evidence="6">
    <location>
        <begin position="80"/>
        <end position="100"/>
    </location>
</feature>
<dbReference type="GO" id="GO:0016491">
    <property type="term" value="F:oxidoreductase activity"/>
    <property type="evidence" value="ECO:0007669"/>
    <property type="project" value="UniProtKB-ARBA"/>
</dbReference>
<evidence type="ECO:0000259" key="7">
    <source>
        <dbReference type="Pfam" id="PF01794"/>
    </source>
</evidence>
<gene>
    <name evidence="8" type="ORF">COCVIDRAFT_32310</name>
</gene>
<organism evidence="8 9">
    <name type="scientific">Bipolaris victoriae (strain FI3)</name>
    <name type="common">Victoria blight of oats agent</name>
    <name type="synonym">Cochliobolus victoriae</name>
    <dbReference type="NCBI Taxonomy" id="930091"/>
    <lineage>
        <taxon>Eukaryota</taxon>
        <taxon>Fungi</taxon>
        <taxon>Dikarya</taxon>
        <taxon>Ascomycota</taxon>
        <taxon>Pezizomycotina</taxon>
        <taxon>Dothideomycetes</taxon>
        <taxon>Pleosporomycetidae</taxon>
        <taxon>Pleosporales</taxon>
        <taxon>Pleosporineae</taxon>
        <taxon>Pleosporaceae</taxon>
        <taxon>Bipolaris</taxon>
    </lineage>
</organism>
<dbReference type="AlphaFoldDB" id="W7E2Y2"/>
<evidence type="ECO:0000256" key="2">
    <source>
        <dbReference type="ARBA" id="ARBA00022692"/>
    </source>
</evidence>